<dbReference type="PANTHER" id="PTHR43876">
    <property type="entry name" value="UBIQUINONE BIOSYNTHESIS MONOOXYGENASE COQ6, MITOCHONDRIAL"/>
    <property type="match status" value="1"/>
</dbReference>
<dbReference type="GO" id="GO:0019168">
    <property type="term" value="F:2-polyprenylphenol 6-hydroxylase activity"/>
    <property type="evidence" value="ECO:0007669"/>
    <property type="project" value="TreeGrafter"/>
</dbReference>
<dbReference type="Gene3D" id="3.50.50.60">
    <property type="entry name" value="FAD/NAD(P)-binding domain"/>
    <property type="match status" value="2"/>
</dbReference>
<dbReference type="OrthoDB" id="9769565at2"/>
<feature type="domain" description="FAD-binding" evidence="8">
    <location>
        <begin position="5"/>
        <end position="354"/>
    </location>
</feature>
<dbReference type="SUPFAM" id="SSF51905">
    <property type="entry name" value="FAD/NAD(P)-binding domain"/>
    <property type="match status" value="1"/>
</dbReference>
<evidence type="ECO:0000256" key="4">
    <source>
        <dbReference type="ARBA" id="ARBA00022630"/>
    </source>
</evidence>
<keyword evidence="4" id="KW-0285">Flavoprotein</keyword>
<evidence type="ECO:0000256" key="2">
    <source>
        <dbReference type="ARBA" id="ARBA00004749"/>
    </source>
</evidence>
<dbReference type="InterPro" id="IPR002938">
    <property type="entry name" value="FAD-bd"/>
</dbReference>
<keyword evidence="6" id="KW-0560">Oxidoreductase</keyword>
<dbReference type="EMBL" id="PIPJ01000005">
    <property type="protein sequence ID" value="RUO20466.1"/>
    <property type="molecule type" value="Genomic_DNA"/>
</dbReference>
<comment type="caution">
    <text evidence="9">The sequence shown here is derived from an EMBL/GenBank/DDBJ whole genome shotgun (WGS) entry which is preliminary data.</text>
</comment>
<dbReference type="InterPro" id="IPR036188">
    <property type="entry name" value="FAD/NAD-bd_sf"/>
</dbReference>
<gene>
    <name evidence="9" type="ORF">CWE08_08365</name>
</gene>
<dbReference type="AlphaFoldDB" id="A0A432VVA0"/>
<sequence length="404" mass="43571">MALQRTQVLIVGGGMVGLALAIGLAKAGRKVTVVERSETPGEMPEQTSLRVSAINAGVAQWLSELGAWQRLPTDRCAPYHGMSVWEHDSFGKIEFTAEQADLASLGTILENQVLVAALWQQAEEVGVQLIAGVDIETPEYHESDVSVALINGKGNGNGNGDVILAQLLVAADGARSQLRDHVGTPIIHRDYEQQGLVATIESEEPHAGIARQVFHAGGPLALLPMADAKQSSIVWSLPTLEAQAMCALSAEEFSQKLTVASNNCMGMLRPVSERVSFPLRMQYAQTWVHGRQVLVGDAAHTIHPLAGQGANLGFGDAFHLVQQLTSLGTLNGQWDNTELNRALRRYERARKAAAVRHIATMEGFHQLFTGSNPIVKMGRSLGLSLVNQTNPVKDFFLRQASELG</sequence>
<dbReference type="PANTHER" id="PTHR43876:SF7">
    <property type="entry name" value="UBIQUINONE BIOSYNTHESIS MONOOXYGENASE COQ6, MITOCHONDRIAL"/>
    <property type="match status" value="1"/>
</dbReference>
<dbReference type="UniPathway" id="UPA00232"/>
<dbReference type="GO" id="GO:0071949">
    <property type="term" value="F:FAD binding"/>
    <property type="evidence" value="ECO:0007669"/>
    <property type="project" value="InterPro"/>
</dbReference>
<dbReference type="PROSITE" id="PS01304">
    <property type="entry name" value="UBIH"/>
    <property type="match status" value="1"/>
</dbReference>
<dbReference type="RefSeq" id="WP_126767453.1">
    <property type="nucleotide sequence ID" value="NZ_PIPJ01000005.1"/>
</dbReference>
<evidence type="ECO:0000256" key="7">
    <source>
        <dbReference type="ARBA" id="ARBA00023033"/>
    </source>
</evidence>
<dbReference type="Pfam" id="PF01494">
    <property type="entry name" value="FAD_binding_3"/>
    <property type="match status" value="1"/>
</dbReference>
<comment type="similarity">
    <text evidence="3">Belongs to the UbiH/COQ6 family.</text>
</comment>
<dbReference type="PRINTS" id="PR00420">
    <property type="entry name" value="RNGMNOXGNASE"/>
</dbReference>
<protein>
    <submittedName>
        <fullName evidence="9">FAD-dependent 2-octaprenylphenol hydroxylase</fullName>
    </submittedName>
</protein>
<keyword evidence="7" id="KW-0503">Monooxygenase</keyword>
<comment type="pathway">
    <text evidence="2">Cofactor biosynthesis; ubiquinone biosynthesis.</text>
</comment>
<name>A0A432VVA0_9GAMM</name>
<dbReference type="GO" id="GO:0006744">
    <property type="term" value="P:ubiquinone biosynthetic process"/>
    <property type="evidence" value="ECO:0007669"/>
    <property type="project" value="UniProtKB-UniPathway"/>
</dbReference>
<evidence type="ECO:0000313" key="9">
    <source>
        <dbReference type="EMBL" id="RUO20466.1"/>
    </source>
</evidence>
<dbReference type="InterPro" id="IPR010971">
    <property type="entry name" value="UbiH/COQ6"/>
</dbReference>
<organism evidence="9 10">
    <name type="scientific">Aliidiomarina iranensis</name>
    <dbReference type="NCBI Taxonomy" id="1434071"/>
    <lineage>
        <taxon>Bacteria</taxon>
        <taxon>Pseudomonadati</taxon>
        <taxon>Pseudomonadota</taxon>
        <taxon>Gammaproteobacteria</taxon>
        <taxon>Alteromonadales</taxon>
        <taxon>Idiomarinaceae</taxon>
        <taxon>Aliidiomarina</taxon>
    </lineage>
</organism>
<accession>A0A432VVA0</accession>
<keyword evidence="5" id="KW-0274">FAD</keyword>
<evidence type="ECO:0000259" key="8">
    <source>
        <dbReference type="Pfam" id="PF01494"/>
    </source>
</evidence>
<evidence type="ECO:0000256" key="6">
    <source>
        <dbReference type="ARBA" id="ARBA00023002"/>
    </source>
</evidence>
<proteinExistence type="inferred from homology"/>
<dbReference type="InterPro" id="IPR051205">
    <property type="entry name" value="UbiH/COQ6_monooxygenase"/>
</dbReference>
<keyword evidence="10" id="KW-1185">Reference proteome</keyword>
<dbReference type="InterPro" id="IPR018168">
    <property type="entry name" value="Ubi_Hdrlase_CS"/>
</dbReference>
<reference evidence="10" key="1">
    <citation type="journal article" date="2018" name="Front. Microbiol.">
        <title>Genome-Based Analysis Reveals the Taxonomy and Diversity of the Family Idiomarinaceae.</title>
        <authorList>
            <person name="Liu Y."/>
            <person name="Lai Q."/>
            <person name="Shao Z."/>
        </authorList>
    </citation>
    <scope>NUCLEOTIDE SEQUENCE [LARGE SCALE GENOMIC DNA]</scope>
    <source>
        <strain evidence="10">GBPy7</strain>
    </source>
</reference>
<evidence type="ECO:0000256" key="1">
    <source>
        <dbReference type="ARBA" id="ARBA00001974"/>
    </source>
</evidence>
<dbReference type="NCBIfam" id="TIGR01988">
    <property type="entry name" value="Ubi-OHases"/>
    <property type="match status" value="1"/>
</dbReference>
<evidence type="ECO:0000313" key="10">
    <source>
        <dbReference type="Proteomes" id="UP000288395"/>
    </source>
</evidence>
<evidence type="ECO:0000256" key="5">
    <source>
        <dbReference type="ARBA" id="ARBA00022827"/>
    </source>
</evidence>
<comment type="cofactor">
    <cofactor evidence="1">
        <name>FAD</name>
        <dbReference type="ChEBI" id="CHEBI:57692"/>
    </cofactor>
</comment>
<evidence type="ECO:0000256" key="3">
    <source>
        <dbReference type="ARBA" id="ARBA00005349"/>
    </source>
</evidence>
<dbReference type="Proteomes" id="UP000288395">
    <property type="component" value="Unassembled WGS sequence"/>
</dbReference>